<accession>A0AAF1BI38</accession>
<evidence type="ECO:0000313" key="3">
    <source>
        <dbReference type="Proteomes" id="UP000827549"/>
    </source>
</evidence>
<organism evidence="2 3">
    <name type="scientific">Vanrija pseudolonga</name>
    <dbReference type="NCBI Taxonomy" id="143232"/>
    <lineage>
        <taxon>Eukaryota</taxon>
        <taxon>Fungi</taxon>
        <taxon>Dikarya</taxon>
        <taxon>Basidiomycota</taxon>
        <taxon>Agaricomycotina</taxon>
        <taxon>Tremellomycetes</taxon>
        <taxon>Trichosporonales</taxon>
        <taxon>Trichosporonaceae</taxon>
        <taxon>Vanrija</taxon>
    </lineage>
</organism>
<dbReference type="GeneID" id="87807884"/>
<reference evidence="2" key="1">
    <citation type="submission" date="2023-10" db="EMBL/GenBank/DDBJ databases">
        <authorList>
            <person name="Noh H."/>
        </authorList>
    </citation>
    <scope>NUCLEOTIDE SEQUENCE</scope>
    <source>
        <strain evidence="2">DUCC4014</strain>
    </source>
</reference>
<dbReference type="AlphaFoldDB" id="A0AAF1BI38"/>
<sequence length="170" mass="19012">MFFNVKAIAVVAALLNVAFAVPVAETNPEVASEAITFDKRAASYAIWLVRDQKFDWTFKTPFAGKAWFGYALYDDGSTCDRRYNERMDKTYGARNDAAFDPSPDRPLKFSDVKGCGTVDFWVANGGTNLVAYKAGGNGQMIGYCWPKRSESQGLCMPWNQYTPQWPCILN</sequence>
<evidence type="ECO:0000313" key="2">
    <source>
        <dbReference type="EMBL" id="WOO81117.1"/>
    </source>
</evidence>
<dbReference type="RefSeq" id="XP_062627149.1">
    <property type="nucleotide sequence ID" value="XM_062771165.1"/>
</dbReference>
<proteinExistence type="predicted"/>
<keyword evidence="1" id="KW-0732">Signal</keyword>
<dbReference type="Proteomes" id="UP000827549">
    <property type="component" value="Chromosome 3"/>
</dbReference>
<name>A0AAF1BI38_9TREE</name>
<protein>
    <submittedName>
        <fullName evidence="2">Uncharacterized protein</fullName>
    </submittedName>
</protein>
<feature type="signal peptide" evidence="1">
    <location>
        <begin position="1"/>
        <end position="20"/>
    </location>
</feature>
<evidence type="ECO:0000256" key="1">
    <source>
        <dbReference type="SAM" id="SignalP"/>
    </source>
</evidence>
<gene>
    <name evidence="2" type="ORF">LOC62_03G004648</name>
</gene>
<dbReference type="EMBL" id="CP086716">
    <property type="protein sequence ID" value="WOO81117.1"/>
    <property type="molecule type" value="Genomic_DNA"/>
</dbReference>
<feature type="chain" id="PRO_5042222803" evidence="1">
    <location>
        <begin position="21"/>
        <end position="170"/>
    </location>
</feature>
<keyword evidence="3" id="KW-1185">Reference proteome</keyword>